<evidence type="ECO:0000313" key="11">
    <source>
        <dbReference type="Proteomes" id="UP000184418"/>
    </source>
</evidence>
<gene>
    <name evidence="10" type="ORF">SAMN02745146_1082</name>
</gene>
<organism evidence="10 11">
    <name type="scientific">Hymenobacter daecheongensis DSM 21074</name>
    <dbReference type="NCBI Taxonomy" id="1121955"/>
    <lineage>
        <taxon>Bacteria</taxon>
        <taxon>Pseudomonadati</taxon>
        <taxon>Bacteroidota</taxon>
        <taxon>Cytophagia</taxon>
        <taxon>Cytophagales</taxon>
        <taxon>Hymenobacteraceae</taxon>
        <taxon>Hymenobacter</taxon>
    </lineage>
</organism>
<keyword evidence="6 7" id="KW-0998">Cell outer membrane</keyword>
<sequence length="1017" mass="110735">MRQKLLFLLFWCLLLSSATAWAQTQAISGRITSAEGAGLPGVTIVERGTTNGASSGADGSYTLSVQPNATLVVSSIGFVSQNVPVGGRSVVNVTMATNETLLNEAVVVGYGTQSKRDLSGSVTQLSTRDVENVPTVSFEQAIQGRTPGVQINQGSGKLGSGVQIRVRGSSSVTASNQPLYVIDGIPVTSQDLGSANDEPINPMADLNPNDIESITILKDAASSAIYGSRASNGVILVTTKKGRQGQTRVNVGTYFGTSTATRKREFLNAAQYKELFSEAILNSAKRNDPDNPGYVFDNYGEQATVQEVLDGETGDGTPGSGIIQFNNNIDTPWGDLAFRRGNVQQYDFNVSGGDVKTRFFISGTYNNQQGIIIGNRYRRGSLRANLDHSITDKLKVGLNVSLIRSVNDRVPDDNAFSNPVQMNALPPVQPKIDPVTNQLNRNTLYYNGLIEVENAFNRAGSYRSFSTTSLSYEPIAGLMLRTENGVDFLNLGEEIFRGRITEDGAPTGYGYNNQVQSVNYTTNNTATLARTLAEDHNLEALVGFSFQRFNQQGATTEGRGFPNDQFRKIASAARITSGNSNGTGYTFLSYLARVNYTFRNRYLASASIRTDASSRFSKDNRYGVFPAGSVGYIISDDFFSGSTAVNLLKLRASYGLTGNAEIGNFASRRLFTSIPYADVAGIQPDGLGNPDLTWENTKQANIGLEFGFLDSRIAGEIDIYEKRTEDLLLNLQLPYVGGYPVVTRNLGKLRNRGLELSLNTRNLDKAVKWTTNFNISFNRNKITDLNGQEIIAGGRNLGRVRVNEPIGVFWGKKFAGADPANGDALYFTADGGKTNVYSQAVDQRLGDPNPKYTGGFSNTISFKGLELSVLNQFVYGNDIYNIGGVFQSVNGDYFDNQTIDQLDRWRKPGDVTDVPQARYGDANGTGPSSRWISDGSFFRFKNATLAYTLPADLVKRGMMQSARIYVTGQNLFTITNYDGYDPEVNTTAFGRPSYLLGHDFYTPPLAKTWLVGLNLGF</sequence>
<evidence type="ECO:0000256" key="8">
    <source>
        <dbReference type="SAM" id="SignalP"/>
    </source>
</evidence>
<dbReference type="InterPro" id="IPR023996">
    <property type="entry name" value="TonB-dep_OMP_SusC/RagA"/>
</dbReference>
<dbReference type="EMBL" id="FQYN01000002">
    <property type="protein sequence ID" value="SHI57726.1"/>
    <property type="molecule type" value="Genomic_DNA"/>
</dbReference>
<dbReference type="AlphaFoldDB" id="A0A1M6C9R4"/>
<dbReference type="RefSeq" id="WP_073106262.1">
    <property type="nucleotide sequence ID" value="NZ_FQYN01000002.1"/>
</dbReference>
<dbReference type="OrthoDB" id="9768177at2"/>
<evidence type="ECO:0000256" key="6">
    <source>
        <dbReference type="ARBA" id="ARBA00023237"/>
    </source>
</evidence>
<dbReference type="InterPro" id="IPR012910">
    <property type="entry name" value="Plug_dom"/>
</dbReference>
<dbReference type="InterPro" id="IPR023997">
    <property type="entry name" value="TonB-dep_OMP_SusC/RagA_CS"/>
</dbReference>
<dbReference type="InterPro" id="IPR039426">
    <property type="entry name" value="TonB-dep_rcpt-like"/>
</dbReference>
<dbReference type="InterPro" id="IPR008969">
    <property type="entry name" value="CarboxyPept-like_regulatory"/>
</dbReference>
<dbReference type="SUPFAM" id="SSF49464">
    <property type="entry name" value="Carboxypeptidase regulatory domain-like"/>
    <property type="match status" value="1"/>
</dbReference>
<dbReference type="STRING" id="1121955.SAMN02745146_1082"/>
<evidence type="ECO:0000313" key="10">
    <source>
        <dbReference type="EMBL" id="SHI57726.1"/>
    </source>
</evidence>
<dbReference type="Gene3D" id="2.40.170.20">
    <property type="entry name" value="TonB-dependent receptor, beta-barrel domain"/>
    <property type="match status" value="1"/>
</dbReference>
<keyword evidence="2 7" id="KW-0813">Transport</keyword>
<dbReference type="InterPro" id="IPR036942">
    <property type="entry name" value="Beta-barrel_TonB_sf"/>
</dbReference>
<feature type="domain" description="TonB-dependent receptor plug" evidence="9">
    <location>
        <begin position="115"/>
        <end position="234"/>
    </location>
</feature>
<keyword evidence="5 7" id="KW-0472">Membrane</keyword>
<reference evidence="10 11" key="1">
    <citation type="submission" date="2016-11" db="EMBL/GenBank/DDBJ databases">
        <authorList>
            <person name="Jaros S."/>
            <person name="Januszkiewicz K."/>
            <person name="Wedrychowicz H."/>
        </authorList>
    </citation>
    <scope>NUCLEOTIDE SEQUENCE [LARGE SCALE GENOMIC DNA]</scope>
    <source>
        <strain evidence="10 11">DSM 21074</strain>
    </source>
</reference>
<dbReference type="FunFam" id="2.170.130.10:FF:000008">
    <property type="entry name" value="SusC/RagA family TonB-linked outer membrane protein"/>
    <property type="match status" value="1"/>
</dbReference>
<comment type="similarity">
    <text evidence="7">Belongs to the TonB-dependent receptor family.</text>
</comment>
<evidence type="ECO:0000256" key="3">
    <source>
        <dbReference type="ARBA" id="ARBA00022452"/>
    </source>
</evidence>
<feature type="signal peptide" evidence="8">
    <location>
        <begin position="1"/>
        <end position="22"/>
    </location>
</feature>
<dbReference type="SUPFAM" id="SSF56935">
    <property type="entry name" value="Porins"/>
    <property type="match status" value="1"/>
</dbReference>
<dbReference type="GO" id="GO:0009279">
    <property type="term" value="C:cell outer membrane"/>
    <property type="evidence" value="ECO:0007669"/>
    <property type="project" value="UniProtKB-SubCell"/>
</dbReference>
<dbReference type="InterPro" id="IPR037066">
    <property type="entry name" value="Plug_dom_sf"/>
</dbReference>
<keyword evidence="3 7" id="KW-1134">Transmembrane beta strand</keyword>
<proteinExistence type="inferred from homology"/>
<dbReference type="Gene3D" id="2.170.130.10">
    <property type="entry name" value="TonB-dependent receptor, plug domain"/>
    <property type="match status" value="1"/>
</dbReference>
<dbReference type="PROSITE" id="PS52016">
    <property type="entry name" value="TONB_DEPENDENT_REC_3"/>
    <property type="match status" value="1"/>
</dbReference>
<keyword evidence="11" id="KW-1185">Reference proteome</keyword>
<evidence type="ECO:0000256" key="1">
    <source>
        <dbReference type="ARBA" id="ARBA00004571"/>
    </source>
</evidence>
<evidence type="ECO:0000256" key="2">
    <source>
        <dbReference type="ARBA" id="ARBA00022448"/>
    </source>
</evidence>
<evidence type="ECO:0000256" key="5">
    <source>
        <dbReference type="ARBA" id="ARBA00023136"/>
    </source>
</evidence>
<dbReference type="Gene3D" id="2.60.40.1120">
    <property type="entry name" value="Carboxypeptidase-like, regulatory domain"/>
    <property type="match status" value="1"/>
</dbReference>
<name>A0A1M6C9R4_9BACT</name>
<feature type="chain" id="PRO_5012838867" evidence="8">
    <location>
        <begin position="23"/>
        <end position="1017"/>
    </location>
</feature>
<dbReference type="NCBIfam" id="TIGR04057">
    <property type="entry name" value="SusC_RagA_signa"/>
    <property type="match status" value="1"/>
</dbReference>
<dbReference type="NCBIfam" id="TIGR04056">
    <property type="entry name" value="OMP_RagA_SusC"/>
    <property type="match status" value="1"/>
</dbReference>
<dbReference type="Pfam" id="PF13715">
    <property type="entry name" value="CarbopepD_reg_2"/>
    <property type="match status" value="1"/>
</dbReference>
<evidence type="ECO:0000259" key="9">
    <source>
        <dbReference type="Pfam" id="PF07715"/>
    </source>
</evidence>
<dbReference type="Proteomes" id="UP000184418">
    <property type="component" value="Unassembled WGS sequence"/>
</dbReference>
<accession>A0A1M6C9R4</accession>
<comment type="subcellular location">
    <subcellularLocation>
        <location evidence="1 7">Cell outer membrane</location>
        <topology evidence="1 7">Multi-pass membrane protein</topology>
    </subcellularLocation>
</comment>
<evidence type="ECO:0000256" key="7">
    <source>
        <dbReference type="PROSITE-ProRule" id="PRU01360"/>
    </source>
</evidence>
<keyword evidence="4 7" id="KW-0812">Transmembrane</keyword>
<keyword evidence="8" id="KW-0732">Signal</keyword>
<dbReference type="Pfam" id="PF07715">
    <property type="entry name" value="Plug"/>
    <property type="match status" value="1"/>
</dbReference>
<protein>
    <submittedName>
        <fullName evidence="10">TonB-linked outer membrane protein, SusC/RagA family</fullName>
    </submittedName>
</protein>
<evidence type="ECO:0000256" key="4">
    <source>
        <dbReference type="ARBA" id="ARBA00022692"/>
    </source>
</evidence>